<keyword evidence="3" id="KW-1185">Reference proteome</keyword>
<evidence type="ECO:0000256" key="1">
    <source>
        <dbReference type="SAM" id="Phobius"/>
    </source>
</evidence>
<keyword evidence="1" id="KW-0472">Membrane</keyword>
<sequence length="225" mass="24863">MYAFLTGPMLWLSFAICILGCAWRAYMYVKGLNWQLDRVAYGHKPDLAVKGALKSIFHWLIPFASCSWRAKPVFATAFFLLHIGLVIVPIFLYAHVMIVAERFGVSWPTMPDGLADILTILAVLAGLFILLRRFGLSEVRIITTRQDLGIMAISLAPLVTGFVAAHQSGDGNGWLLAHIITGEIWLIAVPFTKLSHAVLFFCSRAQIGIDFGTKRGGQRGSGIVW</sequence>
<evidence type="ECO:0000313" key="2">
    <source>
        <dbReference type="EMBL" id="QAZ68391.1"/>
    </source>
</evidence>
<gene>
    <name evidence="2" type="ORF">C3Y92_14625</name>
</gene>
<protein>
    <recommendedName>
        <fullName evidence="4">Nitrate reductase</fullName>
    </recommendedName>
</protein>
<dbReference type="NCBIfam" id="NF045716">
    <property type="entry name" value="sulf_resp_HmcE"/>
    <property type="match status" value="1"/>
</dbReference>
<dbReference type="InterPro" id="IPR054903">
    <property type="entry name" value="sulf_resp_HmcE"/>
</dbReference>
<keyword evidence="1" id="KW-1133">Transmembrane helix</keyword>
<evidence type="ECO:0008006" key="4">
    <source>
        <dbReference type="Google" id="ProtNLM"/>
    </source>
</evidence>
<dbReference type="OrthoDB" id="5450521at2"/>
<dbReference type="RefSeq" id="WP_129353835.1">
    <property type="nucleotide sequence ID" value="NZ_CP026538.1"/>
</dbReference>
<evidence type="ECO:0000313" key="3">
    <source>
        <dbReference type="Proteomes" id="UP000293296"/>
    </source>
</evidence>
<dbReference type="KEGG" id="dcb:C3Y92_14625"/>
<feature type="transmembrane region" description="Helical" evidence="1">
    <location>
        <begin position="114"/>
        <end position="136"/>
    </location>
</feature>
<feature type="transmembrane region" description="Helical" evidence="1">
    <location>
        <begin position="73"/>
        <end position="94"/>
    </location>
</feature>
<feature type="transmembrane region" description="Helical" evidence="1">
    <location>
        <begin position="148"/>
        <end position="167"/>
    </location>
</feature>
<dbReference type="Gene3D" id="1.20.950.20">
    <property type="entry name" value="Transmembrane di-heme cytochromes, Chain C"/>
    <property type="match status" value="1"/>
</dbReference>
<accession>A0A4P6HMH5</accession>
<name>A0A4P6HMH5_9BACT</name>
<dbReference type="AlphaFoldDB" id="A0A4P6HMH5"/>
<feature type="transmembrane region" description="Helical" evidence="1">
    <location>
        <begin position="173"/>
        <end position="191"/>
    </location>
</feature>
<dbReference type="InterPro" id="IPR036197">
    <property type="entry name" value="NarG-like_sf"/>
</dbReference>
<dbReference type="Proteomes" id="UP000293296">
    <property type="component" value="Chromosome"/>
</dbReference>
<proteinExistence type="predicted"/>
<dbReference type="SUPFAM" id="SSF103501">
    <property type="entry name" value="Respiratory nitrate reductase 1 gamma chain"/>
    <property type="match status" value="1"/>
</dbReference>
<keyword evidence="1" id="KW-0812">Transmembrane</keyword>
<dbReference type="EMBL" id="CP026538">
    <property type="protein sequence ID" value="QAZ68391.1"/>
    <property type="molecule type" value="Genomic_DNA"/>
</dbReference>
<feature type="transmembrane region" description="Helical" evidence="1">
    <location>
        <begin position="6"/>
        <end position="26"/>
    </location>
</feature>
<organism evidence="2 3">
    <name type="scientific">Solidesulfovibrio carbinolicus</name>
    <dbReference type="NCBI Taxonomy" id="296842"/>
    <lineage>
        <taxon>Bacteria</taxon>
        <taxon>Pseudomonadati</taxon>
        <taxon>Thermodesulfobacteriota</taxon>
        <taxon>Desulfovibrionia</taxon>
        <taxon>Desulfovibrionales</taxon>
        <taxon>Desulfovibrionaceae</taxon>
        <taxon>Solidesulfovibrio</taxon>
    </lineage>
</organism>
<reference evidence="2 3" key="1">
    <citation type="submission" date="2018-02" db="EMBL/GenBank/DDBJ databases">
        <title>Genome sequence of Desulfovibrio carbinolicus DSM 3852.</title>
        <authorList>
            <person name="Wilbanks E."/>
            <person name="Skennerton C.T."/>
            <person name="Orphan V.J."/>
        </authorList>
    </citation>
    <scope>NUCLEOTIDE SEQUENCE [LARGE SCALE GENOMIC DNA]</scope>
    <source>
        <strain evidence="2 3">DSM 3852</strain>
    </source>
</reference>